<sequence length="409" mass="43511">MKKTPDKPKLLQLPKLPPLKKEASTIIVLVVSAVIFVVALFVAHSGEAKDTGSLFWVYGTETIDFEAATVNEIVGEDMALDEATEGSYSGSQELAVTIDTGTYAGKQLTAYNYFGAISGSPVEVGDGVTLTVKTHPNGDVSTTVYEINRIPFLIGFLILFFIVVVLVGGLTGLQSLIGLAFTCVCLFAILIPMLLKGAPTIPTTFVMCAYISLVCFTILGGVHRKTVGAFLGTVAGTFLAMVFGLGAQFLGKIDGLRLEDVEPLYQLAVYEGIPIGMEGLLVASIIICALGAVMDVAMSIASALEEIHAANPKLTQKELFKSGMNVGRDMAGTMTNTLILAFLGSELTLMIFLYARDLSFYHLFSTAFVSLETIAGLSSSIGMILAIPLTALISSMLITRGSKEEQSRK</sequence>
<feature type="transmembrane region" description="Helical" evidence="1">
    <location>
        <begin position="150"/>
        <end position="169"/>
    </location>
</feature>
<dbReference type="EMBL" id="KC246788">
    <property type="protein sequence ID" value="AHF24243.1"/>
    <property type="molecule type" value="Genomic_DNA"/>
</dbReference>
<feature type="transmembrane region" description="Helical" evidence="1">
    <location>
        <begin position="23"/>
        <end position="43"/>
    </location>
</feature>
<dbReference type="PANTHER" id="PTHR41771:SF1">
    <property type="entry name" value="MEMBRANE PROTEIN"/>
    <property type="match status" value="1"/>
</dbReference>
<feature type="transmembrane region" description="Helical" evidence="1">
    <location>
        <begin position="280"/>
        <end position="304"/>
    </location>
</feature>
<accession>W0FHP2</accession>
<dbReference type="AlphaFoldDB" id="W0FHP2"/>
<dbReference type="PANTHER" id="PTHR41771">
    <property type="entry name" value="MEMBRANE PROTEIN-RELATED"/>
    <property type="match status" value="1"/>
</dbReference>
<evidence type="ECO:0000313" key="2">
    <source>
        <dbReference type="EMBL" id="AHF24243.1"/>
    </source>
</evidence>
<dbReference type="InterPro" id="IPR012507">
    <property type="entry name" value="YibE_F"/>
</dbReference>
<keyword evidence="1" id="KW-0472">Membrane</keyword>
<proteinExistence type="predicted"/>
<feature type="transmembrane region" description="Helical" evidence="1">
    <location>
        <begin position="201"/>
        <end position="222"/>
    </location>
</feature>
<feature type="transmembrane region" description="Helical" evidence="1">
    <location>
        <begin position="338"/>
        <end position="355"/>
    </location>
</feature>
<evidence type="ECO:0000256" key="1">
    <source>
        <dbReference type="SAM" id="Phobius"/>
    </source>
</evidence>
<organism evidence="2">
    <name type="scientific">uncultured bacterium Contig224</name>
    <dbReference type="NCBI Taxonomy" id="1393538"/>
    <lineage>
        <taxon>Bacteria</taxon>
        <taxon>environmental samples</taxon>
    </lineage>
</organism>
<keyword evidence="1 2" id="KW-0812">Transmembrane</keyword>
<keyword evidence="1" id="KW-1133">Transmembrane helix</keyword>
<feature type="transmembrane region" description="Helical" evidence="1">
    <location>
        <begin position="176"/>
        <end position="195"/>
    </location>
</feature>
<reference evidence="2" key="1">
    <citation type="journal article" date="2013" name="PLoS ONE">
        <title>Metagenomic insights into the carbohydrate-active enzymes carried by the microorganisms adhering to solid digesta in the rumen of cows.</title>
        <authorList>
            <person name="Wang L."/>
            <person name="Hatem A."/>
            <person name="Catalyurek U.V."/>
            <person name="Morrison M."/>
            <person name="Yu Z."/>
        </authorList>
    </citation>
    <scope>NUCLEOTIDE SEQUENCE</scope>
</reference>
<name>W0FHP2_9BACT</name>
<feature type="transmembrane region" description="Helical" evidence="1">
    <location>
        <begin position="375"/>
        <end position="399"/>
    </location>
</feature>
<feature type="transmembrane region" description="Helical" evidence="1">
    <location>
        <begin position="229"/>
        <end position="250"/>
    </location>
</feature>
<dbReference type="Pfam" id="PF07907">
    <property type="entry name" value="YibE_F"/>
    <property type="match status" value="1"/>
</dbReference>
<protein>
    <submittedName>
        <fullName evidence="2">Transmembrane protein</fullName>
    </submittedName>
</protein>